<reference evidence="5" key="1">
    <citation type="journal article" date="2014" name="Int. J. Syst. Evol. Microbiol.">
        <title>Complete genome sequence of Corynebacterium casei LMG S-19264T (=DSM 44701T), isolated from a smear-ripened cheese.</title>
        <authorList>
            <consortium name="US DOE Joint Genome Institute (JGI-PGF)"/>
            <person name="Walter F."/>
            <person name="Albersmeier A."/>
            <person name="Kalinowski J."/>
            <person name="Ruckert C."/>
        </authorList>
    </citation>
    <scope>NUCLEOTIDE SEQUENCE</scope>
    <source>
        <strain evidence="5">CGMCC 1.15794</strain>
    </source>
</reference>
<evidence type="ECO:0000256" key="3">
    <source>
        <dbReference type="ARBA" id="ARBA00023002"/>
    </source>
</evidence>
<comment type="pathway">
    <text evidence="1">Cofactor biosynthesis; riboflavin biosynthesis.</text>
</comment>
<keyword evidence="3" id="KW-0560">Oxidoreductase</keyword>
<dbReference type="EMBL" id="BMJY01000002">
    <property type="protein sequence ID" value="GGH36685.1"/>
    <property type="molecule type" value="Genomic_DNA"/>
</dbReference>
<evidence type="ECO:0000313" key="5">
    <source>
        <dbReference type="EMBL" id="GGH36685.1"/>
    </source>
</evidence>
<dbReference type="SUPFAM" id="SSF53597">
    <property type="entry name" value="Dihydrofolate reductase-like"/>
    <property type="match status" value="1"/>
</dbReference>
<comment type="caution">
    <text evidence="5">The sequence shown here is derived from an EMBL/GenBank/DDBJ whole genome shotgun (WGS) entry which is preliminary data.</text>
</comment>
<dbReference type="Gene3D" id="3.40.430.10">
    <property type="entry name" value="Dihydrofolate Reductase, subunit A"/>
    <property type="match status" value="1"/>
</dbReference>
<sequence>MHALTPGRDDLGLAELAELYAPIRPADGEPWVRANVVSSLDGSATGDDGLSGSLSSASDRLVFRALRCLTDAVLVGAGTVRAEGYVGPLVDDEQREWRRAHGRAEHPALVIVSRRLDLDPATLEASPVRALVVTTDSAPADVARRLRGAADVVASGVDRVDPAQLRSRLAERGHRDVLCEGGPVLLGDMIAARAVDELCLTLTPRLAAGAGPRVAHGAAGPLQTMPLAHALRSATGDLHLRYTRGRTDGSAG</sequence>
<dbReference type="Proteomes" id="UP000657592">
    <property type="component" value="Unassembled WGS sequence"/>
</dbReference>
<reference evidence="5" key="2">
    <citation type="submission" date="2020-09" db="EMBL/GenBank/DDBJ databases">
        <authorList>
            <person name="Sun Q."/>
            <person name="Zhou Y."/>
        </authorList>
    </citation>
    <scope>NUCLEOTIDE SEQUENCE</scope>
    <source>
        <strain evidence="5">CGMCC 1.15794</strain>
    </source>
</reference>
<keyword evidence="2" id="KW-0521">NADP</keyword>
<dbReference type="InterPro" id="IPR050765">
    <property type="entry name" value="Riboflavin_Biosynth_HTPR"/>
</dbReference>
<name>A0A917IBU5_9MICO</name>
<dbReference type="GO" id="GO:0008703">
    <property type="term" value="F:5-amino-6-(5-phosphoribosylamino)uracil reductase activity"/>
    <property type="evidence" value="ECO:0007669"/>
    <property type="project" value="InterPro"/>
</dbReference>
<dbReference type="PANTHER" id="PTHR38011">
    <property type="entry name" value="DIHYDROFOLATE REDUCTASE FAMILY PROTEIN (AFU_ORTHOLOGUE AFUA_8G06820)"/>
    <property type="match status" value="1"/>
</dbReference>
<dbReference type="AlphaFoldDB" id="A0A917IBU5"/>
<dbReference type="PANTHER" id="PTHR38011:SF7">
    <property type="entry name" value="2,5-DIAMINO-6-RIBOSYLAMINO-4(3H)-PYRIMIDINONE 5'-PHOSPHATE REDUCTASE"/>
    <property type="match status" value="1"/>
</dbReference>
<evidence type="ECO:0000256" key="2">
    <source>
        <dbReference type="ARBA" id="ARBA00022857"/>
    </source>
</evidence>
<dbReference type="Pfam" id="PF01872">
    <property type="entry name" value="RibD_C"/>
    <property type="match status" value="1"/>
</dbReference>
<evidence type="ECO:0000256" key="1">
    <source>
        <dbReference type="ARBA" id="ARBA00005104"/>
    </source>
</evidence>
<evidence type="ECO:0000259" key="4">
    <source>
        <dbReference type="Pfam" id="PF01872"/>
    </source>
</evidence>
<proteinExistence type="predicted"/>
<organism evidence="5 6">
    <name type="scientific">Microbacterium album</name>
    <dbReference type="NCBI Taxonomy" id="2053191"/>
    <lineage>
        <taxon>Bacteria</taxon>
        <taxon>Bacillati</taxon>
        <taxon>Actinomycetota</taxon>
        <taxon>Actinomycetes</taxon>
        <taxon>Micrococcales</taxon>
        <taxon>Microbacteriaceae</taxon>
        <taxon>Microbacterium</taxon>
    </lineage>
</organism>
<protein>
    <recommendedName>
        <fullName evidence="4">Bacterial bifunctional deaminase-reductase C-terminal domain-containing protein</fullName>
    </recommendedName>
</protein>
<feature type="domain" description="Bacterial bifunctional deaminase-reductase C-terminal" evidence="4">
    <location>
        <begin position="30"/>
        <end position="217"/>
    </location>
</feature>
<gene>
    <name evidence="5" type="primary">ribD</name>
    <name evidence="5" type="ORF">GCM10010921_06010</name>
</gene>
<dbReference type="GO" id="GO:0009231">
    <property type="term" value="P:riboflavin biosynthetic process"/>
    <property type="evidence" value="ECO:0007669"/>
    <property type="project" value="InterPro"/>
</dbReference>
<dbReference type="InterPro" id="IPR002734">
    <property type="entry name" value="RibDG_C"/>
</dbReference>
<accession>A0A917IBU5</accession>
<evidence type="ECO:0000313" key="6">
    <source>
        <dbReference type="Proteomes" id="UP000657592"/>
    </source>
</evidence>
<dbReference type="InterPro" id="IPR024072">
    <property type="entry name" value="DHFR-like_dom_sf"/>
</dbReference>
<keyword evidence="6" id="KW-1185">Reference proteome</keyword>